<keyword evidence="3" id="KW-1185">Reference proteome</keyword>
<proteinExistence type="predicted"/>
<feature type="region of interest" description="Disordered" evidence="1">
    <location>
        <begin position="138"/>
        <end position="187"/>
    </location>
</feature>
<feature type="compositionally biased region" description="Polar residues" evidence="1">
    <location>
        <begin position="66"/>
        <end position="81"/>
    </location>
</feature>
<accession>A0A8B6E182</accession>
<feature type="compositionally biased region" description="Basic and acidic residues" evidence="1">
    <location>
        <begin position="155"/>
        <end position="176"/>
    </location>
</feature>
<gene>
    <name evidence="2" type="ORF">MGAL_10B059482</name>
</gene>
<evidence type="ECO:0000256" key="1">
    <source>
        <dbReference type="SAM" id="MobiDB-lite"/>
    </source>
</evidence>
<feature type="region of interest" description="Disordered" evidence="1">
    <location>
        <begin position="63"/>
        <end position="100"/>
    </location>
</feature>
<reference evidence="2" key="1">
    <citation type="submission" date="2018-11" db="EMBL/GenBank/DDBJ databases">
        <authorList>
            <person name="Alioto T."/>
            <person name="Alioto T."/>
        </authorList>
    </citation>
    <scope>NUCLEOTIDE SEQUENCE</scope>
</reference>
<evidence type="ECO:0000313" key="2">
    <source>
        <dbReference type="EMBL" id="VDI28168.1"/>
    </source>
</evidence>
<name>A0A8B6E182_MYTGA</name>
<sequence>MDCAMGVNVSTTRERPIIKSKNSENLILVESFHTFSSVNAESSSISTGSLSSLSDEETPLIEIFNDNPNKSDNHGTTGTNKKLQDDIKPENMVQPFTNQTNRTVTTQIIHSDTASGKGRNTFQPVSDAEKRLCMYGDDTKRSKIPENSEIVHNSQDIKEDNVKETRHIGIEKDSTRPKQTRPHLFEK</sequence>
<dbReference type="Proteomes" id="UP000596742">
    <property type="component" value="Unassembled WGS sequence"/>
</dbReference>
<comment type="caution">
    <text evidence="2">The sequence shown here is derived from an EMBL/GenBank/DDBJ whole genome shotgun (WGS) entry which is preliminary data.</text>
</comment>
<dbReference type="AlphaFoldDB" id="A0A8B6E182"/>
<evidence type="ECO:0000313" key="3">
    <source>
        <dbReference type="Proteomes" id="UP000596742"/>
    </source>
</evidence>
<dbReference type="EMBL" id="UYJE01004464">
    <property type="protein sequence ID" value="VDI28168.1"/>
    <property type="molecule type" value="Genomic_DNA"/>
</dbReference>
<protein>
    <submittedName>
        <fullName evidence="2">Uncharacterized protein</fullName>
    </submittedName>
</protein>
<organism evidence="2 3">
    <name type="scientific">Mytilus galloprovincialis</name>
    <name type="common">Mediterranean mussel</name>
    <dbReference type="NCBI Taxonomy" id="29158"/>
    <lineage>
        <taxon>Eukaryota</taxon>
        <taxon>Metazoa</taxon>
        <taxon>Spiralia</taxon>
        <taxon>Lophotrochozoa</taxon>
        <taxon>Mollusca</taxon>
        <taxon>Bivalvia</taxon>
        <taxon>Autobranchia</taxon>
        <taxon>Pteriomorphia</taxon>
        <taxon>Mytilida</taxon>
        <taxon>Mytiloidea</taxon>
        <taxon>Mytilidae</taxon>
        <taxon>Mytilinae</taxon>
        <taxon>Mytilus</taxon>
    </lineage>
</organism>